<dbReference type="SMART" id="SM00491">
    <property type="entry name" value="HELICc2"/>
    <property type="match status" value="1"/>
</dbReference>
<keyword evidence="11" id="KW-0408">Iron</keyword>
<evidence type="ECO:0000256" key="6">
    <source>
        <dbReference type="ARBA" id="ARBA00022741"/>
    </source>
</evidence>
<feature type="domain" description="ATP-dependent helicase C-terminal" evidence="20">
    <location>
        <begin position="236"/>
        <end position="392"/>
    </location>
</feature>
<name>A0A8J5CSZ8_CHIOP</name>
<dbReference type="PANTHER" id="PTHR11472:SF47">
    <property type="entry name" value="FANCONI ANEMIA GROUP J PROTEIN"/>
    <property type="match status" value="1"/>
</dbReference>
<dbReference type="InterPro" id="IPR027417">
    <property type="entry name" value="P-loop_NTPase"/>
</dbReference>
<keyword evidence="5" id="KW-0479">Metal-binding</keyword>
<evidence type="ECO:0000256" key="7">
    <source>
        <dbReference type="ARBA" id="ARBA00022763"/>
    </source>
</evidence>
<dbReference type="GO" id="GO:0005634">
    <property type="term" value="C:nucleus"/>
    <property type="evidence" value="ECO:0007669"/>
    <property type="project" value="UniProtKB-SubCell"/>
</dbReference>
<comment type="cofactor">
    <cofactor evidence="1">
        <name>[4Fe-4S] cluster</name>
        <dbReference type="ChEBI" id="CHEBI:49883"/>
    </cofactor>
</comment>
<keyword evidence="22" id="KW-1185">Reference proteome</keyword>
<sequence length="572" mass="64376">MSALNGWIEENKDNLSDYTDYGSSGKIHTGTEIIAIFEDLGIRRDNFDGLVSVVDVEEQEDEKRLSSVPKTVLENLFLVLRFLFFENMKYKDDYRVALVKEMVKKKSGQKVDGWINRKSGMELEFSINFWCLNPAVAFSPISAVTHSIILTSGTLSPMSSFQSELGVAFKIHLEANHVIDKNQIFVGTVGQGPSGKPLLATYQHTSSWEFQDELGELVLNVCHTVPGGILCFLPSYAMLNKLLERWQNTGVWHEIGKVKEAMTEQKKGEDFERDMVHFYATIKNTQMEGAGVVGGVFFMAVFRGKVSEGLDFTDDNARAVISVGIPYPNVKNIQVDLKKKYNDSFQRSRKLLSGKEWYDIQAYRALNQALGRCIRHRYDWGALILVDMRFQRGSSAGGQQYNYYTRGLSKWVRNKVIHHRNFSTATKSLKEFVDNMMANPPKPPEMPSEVLPATSLESTSKEKIQSFASEKSDALHEVTDSIIQTTNTKVNSTLKSEMMSSQNISPCDRLQENIPEDQKECTSAAASSKDSPSNHDQSEPRHGSPSNESSKENDESKYSSSQATTNPLKKKR</sequence>
<evidence type="ECO:0000256" key="10">
    <source>
        <dbReference type="ARBA" id="ARBA00022840"/>
    </source>
</evidence>
<dbReference type="InterPro" id="IPR045028">
    <property type="entry name" value="DinG/Rad3-like"/>
</dbReference>
<keyword evidence="15" id="KW-0539">Nucleus</keyword>
<evidence type="ECO:0000256" key="4">
    <source>
        <dbReference type="ARBA" id="ARBA00022485"/>
    </source>
</evidence>
<dbReference type="FunFam" id="3.40.50.300:FF:000731">
    <property type="entry name" value="Fanconi anemia group J protein homolog"/>
    <property type="match status" value="1"/>
</dbReference>
<evidence type="ECO:0000256" key="19">
    <source>
        <dbReference type="SAM" id="MobiDB-lite"/>
    </source>
</evidence>
<evidence type="ECO:0000256" key="11">
    <source>
        <dbReference type="ARBA" id="ARBA00023004"/>
    </source>
</evidence>
<evidence type="ECO:0000256" key="2">
    <source>
        <dbReference type="ARBA" id="ARBA00004123"/>
    </source>
</evidence>
<evidence type="ECO:0000256" key="13">
    <source>
        <dbReference type="ARBA" id="ARBA00023204"/>
    </source>
</evidence>
<dbReference type="Proteomes" id="UP000770661">
    <property type="component" value="Unassembled WGS sequence"/>
</dbReference>
<dbReference type="AlphaFoldDB" id="A0A8J5CSZ8"/>
<dbReference type="GO" id="GO:0043139">
    <property type="term" value="F:5'-3' DNA helicase activity"/>
    <property type="evidence" value="ECO:0007669"/>
    <property type="project" value="UniProtKB-EC"/>
</dbReference>
<protein>
    <recommendedName>
        <fullName evidence="16">DNA 5'-3' helicase</fullName>
        <ecNumber evidence="16">5.6.2.3</ecNumber>
    </recommendedName>
    <alternativeName>
        <fullName evidence="18">DNA 5'-3' helicase FANCJ</fullName>
    </alternativeName>
</protein>
<dbReference type="OrthoDB" id="6377856at2759"/>
<dbReference type="InterPro" id="IPR006555">
    <property type="entry name" value="ATP-dep_Helicase_C"/>
</dbReference>
<feature type="compositionally biased region" description="Polar residues" evidence="19">
    <location>
        <begin position="562"/>
        <end position="572"/>
    </location>
</feature>
<dbReference type="CDD" id="cd18788">
    <property type="entry name" value="SF2_C_XPD"/>
    <property type="match status" value="1"/>
</dbReference>
<keyword evidence="6" id="KW-0547">Nucleotide-binding</keyword>
<evidence type="ECO:0000256" key="5">
    <source>
        <dbReference type="ARBA" id="ARBA00022723"/>
    </source>
</evidence>
<dbReference type="Gene3D" id="3.40.50.300">
    <property type="entry name" value="P-loop containing nucleotide triphosphate hydrolases"/>
    <property type="match status" value="2"/>
</dbReference>
<accession>A0A8J5CSZ8</accession>
<feature type="compositionally biased region" description="Basic and acidic residues" evidence="19">
    <location>
        <begin position="532"/>
        <end position="542"/>
    </location>
</feature>
<dbReference type="GO" id="GO:0005524">
    <property type="term" value="F:ATP binding"/>
    <property type="evidence" value="ECO:0007669"/>
    <property type="project" value="UniProtKB-KW"/>
</dbReference>
<evidence type="ECO:0000313" key="21">
    <source>
        <dbReference type="EMBL" id="KAG0721054.1"/>
    </source>
</evidence>
<evidence type="ECO:0000256" key="9">
    <source>
        <dbReference type="ARBA" id="ARBA00022806"/>
    </source>
</evidence>
<evidence type="ECO:0000256" key="18">
    <source>
        <dbReference type="ARBA" id="ARBA00082714"/>
    </source>
</evidence>
<evidence type="ECO:0000256" key="3">
    <source>
        <dbReference type="ARBA" id="ARBA00008792"/>
    </source>
</evidence>
<dbReference type="GO" id="GO:1990918">
    <property type="term" value="P:double-strand break repair involved in meiotic recombination"/>
    <property type="evidence" value="ECO:0007669"/>
    <property type="project" value="TreeGrafter"/>
</dbReference>
<evidence type="ECO:0000313" key="22">
    <source>
        <dbReference type="Proteomes" id="UP000770661"/>
    </source>
</evidence>
<keyword evidence="10" id="KW-0067">ATP-binding</keyword>
<dbReference type="EC" id="5.6.2.3" evidence="16"/>
<keyword evidence="4" id="KW-0004">4Fe-4S</keyword>
<feature type="region of interest" description="Disordered" evidence="19">
    <location>
        <begin position="512"/>
        <end position="572"/>
    </location>
</feature>
<comment type="caution">
    <text evidence="21">The sequence shown here is derived from an EMBL/GenBank/DDBJ whole genome shotgun (WGS) entry which is preliminary data.</text>
</comment>
<dbReference type="GO" id="GO:0046872">
    <property type="term" value="F:metal ion binding"/>
    <property type="evidence" value="ECO:0007669"/>
    <property type="project" value="UniProtKB-KW"/>
</dbReference>
<organism evidence="21 22">
    <name type="scientific">Chionoecetes opilio</name>
    <name type="common">Atlantic snow crab</name>
    <name type="synonym">Cancer opilio</name>
    <dbReference type="NCBI Taxonomy" id="41210"/>
    <lineage>
        <taxon>Eukaryota</taxon>
        <taxon>Metazoa</taxon>
        <taxon>Ecdysozoa</taxon>
        <taxon>Arthropoda</taxon>
        <taxon>Crustacea</taxon>
        <taxon>Multicrustacea</taxon>
        <taxon>Malacostraca</taxon>
        <taxon>Eumalacostraca</taxon>
        <taxon>Eucarida</taxon>
        <taxon>Decapoda</taxon>
        <taxon>Pleocyemata</taxon>
        <taxon>Brachyura</taxon>
        <taxon>Eubrachyura</taxon>
        <taxon>Majoidea</taxon>
        <taxon>Majidae</taxon>
        <taxon>Chionoecetes</taxon>
    </lineage>
</organism>
<keyword evidence="7" id="KW-0227">DNA damage</keyword>
<dbReference type="GO" id="GO:0003676">
    <property type="term" value="F:nucleic acid binding"/>
    <property type="evidence" value="ECO:0007669"/>
    <property type="project" value="InterPro"/>
</dbReference>
<evidence type="ECO:0000256" key="1">
    <source>
        <dbReference type="ARBA" id="ARBA00001966"/>
    </source>
</evidence>
<dbReference type="PANTHER" id="PTHR11472">
    <property type="entry name" value="DNA REPAIR DEAD HELICASE RAD3/XP-D SUBFAMILY MEMBER"/>
    <property type="match status" value="1"/>
</dbReference>
<evidence type="ECO:0000259" key="20">
    <source>
        <dbReference type="SMART" id="SM00491"/>
    </source>
</evidence>
<keyword evidence="12" id="KW-0411">Iron-sulfur</keyword>
<comment type="catalytic activity">
    <reaction evidence="17">
        <text>ATP + H2O = ADP + phosphate + H(+)</text>
        <dbReference type="Rhea" id="RHEA:13065"/>
        <dbReference type="ChEBI" id="CHEBI:15377"/>
        <dbReference type="ChEBI" id="CHEBI:15378"/>
        <dbReference type="ChEBI" id="CHEBI:30616"/>
        <dbReference type="ChEBI" id="CHEBI:43474"/>
        <dbReference type="ChEBI" id="CHEBI:456216"/>
        <dbReference type="EC" id="5.6.2.3"/>
    </reaction>
</comment>
<dbReference type="GO" id="GO:0051539">
    <property type="term" value="F:4 iron, 4 sulfur cluster binding"/>
    <property type="evidence" value="ECO:0007669"/>
    <property type="project" value="UniProtKB-KW"/>
</dbReference>
<evidence type="ECO:0000256" key="8">
    <source>
        <dbReference type="ARBA" id="ARBA00022801"/>
    </source>
</evidence>
<comment type="subcellular location">
    <subcellularLocation>
        <location evidence="2">Nucleus</location>
    </subcellularLocation>
</comment>
<evidence type="ECO:0000256" key="14">
    <source>
        <dbReference type="ARBA" id="ARBA00023235"/>
    </source>
</evidence>
<gene>
    <name evidence="21" type="primary">Brip1</name>
    <name evidence="21" type="ORF">GWK47_047253</name>
</gene>
<keyword evidence="13" id="KW-0234">DNA repair</keyword>
<evidence type="ECO:0000256" key="16">
    <source>
        <dbReference type="ARBA" id="ARBA00044969"/>
    </source>
</evidence>
<dbReference type="EMBL" id="JACEEZ010011919">
    <property type="protein sequence ID" value="KAG0721054.1"/>
    <property type="molecule type" value="Genomic_DNA"/>
</dbReference>
<keyword evidence="8" id="KW-0378">Hydrolase</keyword>
<keyword evidence="9" id="KW-0347">Helicase</keyword>
<reference evidence="21" key="1">
    <citation type="submission" date="2020-07" db="EMBL/GenBank/DDBJ databases">
        <title>The High-quality genome of the commercially important snow crab, Chionoecetes opilio.</title>
        <authorList>
            <person name="Jeong J.-H."/>
            <person name="Ryu S."/>
        </authorList>
    </citation>
    <scope>NUCLEOTIDE SEQUENCE</scope>
    <source>
        <strain evidence="21">MADBK_172401_WGS</strain>
        <tissue evidence="21">Digestive gland</tissue>
    </source>
</reference>
<evidence type="ECO:0000256" key="15">
    <source>
        <dbReference type="ARBA" id="ARBA00023242"/>
    </source>
</evidence>
<evidence type="ECO:0000256" key="17">
    <source>
        <dbReference type="ARBA" id="ARBA00048954"/>
    </source>
</evidence>
<comment type="similarity">
    <text evidence="3">Belongs to the DEAD box helicase family. DEAH subfamily.</text>
</comment>
<dbReference type="Gene3D" id="1.10.275.40">
    <property type="match status" value="1"/>
</dbReference>
<proteinExistence type="inferred from homology"/>
<keyword evidence="14" id="KW-0413">Isomerase</keyword>
<dbReference type="GO" id="GO:0016818">
    <property type="term" value="F:hydrolase activity, acting on acid anhydrides, in phosphorus-containing anhydrides"/>
    <property type="evidence" value="ECO:0007669"/>
    <property type="project" value="InterPro"/>
</dbReference>
<dbReference type="Pfam" id="PF13307">
    <property type="entry name" value="Helicase_C_2"/>
    <property type="match status" value="1"/>
</dbReference>
<evidence type="ECO:0000256" key="12">
    <source>
        <dbReference type="ARBA" id="ARBA00023014"/>
    </source>
</evidence>
<dbReference type="GO" id="GO:0006289">
    <property type="term" value="P:nucleotide-excision repair"/>
    <property type="evidence" value="ECO:0007669"/>
    <property type="project" value="TreeGrafter"/>
</dbReference>